<accession>A0ABV7DWD4</accession>
<dbReference type="Proteomes" id="UP001595445">
    <property type="component" value="Unassembled WGS sequence"/>
</dbReference>
<proteinExistence type="predicted"/>
<dbReference type="InterPro" id="IPR053738">
    <property type="entry name" value="Lambda_capsid_assembly"/>
</dbReference>
<organism evidence="1 2">
    <name type="scientific">Tabrizicola soli</name>
    <dbReference type="NCBI Taxonomy" id="2185115"/>
    <lineage>
        <taxon>Bacteria</taxon>
        <taxon>Pseudomonadati</taxon>
        <taxon>Pseudomonadota</taxon>
        <taxon>Alphaproteobacteria</taxon>
        <taxon>Rhodobacterales</taxon>
        <taxon>Paracoccaceae</taxon>
        <taxon>Tabrizicola</taxon>
    </lineage>
</organism>
<gene>
    <name evidence="1" type="ORF">ACFOD6_12615</name>
</gene>
<comment type="caution">
    <text evidence="1">The sequence shown here is derived from an EMBL/GenBank/DDBJ whole genome shotgun (WGS) entry which is preliminary data.</text>
</comment>
<evidence type="ECO:0000313" key="1">
    <source>
        <dbReference type="EMBL" id="MFC3086888.1"/>
    </source>
</evidence>
<dbReference type="RefSeq" id="WP_197646070.1">
    <property type="nucleotide sequence ID" value="NZ_JAEACP010000016.1"/>
</dbReference>
<protein>
    <submittedName>
        <fullName evidence="1">Uncharacterized protein</fullName>
    </submittedName>
</protein>
<dbReference type="Gene3D" id="3.90.1690.10">
    <property type="entry name" value="phage-related protein like domain"/>
    <property type="match status" value="1"/>
</dbReference>
<reference evidence="2" key="1">
    <citation type="journal article" date="2019" name="Int. J. Syst. Evol. Microbiol.">
        <title>The Global Catalogue of Microorganisms (GCM) 10K type strain sequencing project: providing services to taxonomists for standard genome sequencing and annotation.</title>
        <authorList>
            <consortium name="The Broad Institute Genomics Platform"/>
            <consortium name="The Broad Institute Genome Sequencing Center for Infectious Disease"/>
            <person name="Wu L."/>
            <person name="Ma J."/>
        </authorList>
    </citation>
    <scope>NUCLEOTIDE SEQUENCE [LARGE SCALE GENOMIC DNA]</scope>
    <source>
        <strain evidence="2">KCTC 62102</strain>
    </source>
</reference>
<name>A0ABV7DWD4_9RHOB</name>
<sequence>MEQPSFGYTYTLKGHPFVKPPRWEGGKRSWIYGVTYERKPVLTGIASGFLFSNIVGA</sequence>
<dbReference type="EMBL" id="JBHRSM010000022">
    <property type="protein sequence ID" value="MFC3086888.1"/>
    <property type="molecule type" value="Genomic_DNA"/>
</dbReference>
<evidence type="ECO:0000313" key="2">
    <source>
        <dbReference type="Proteomes" id="UP001595445"/>
    </source>
</evidence>
<keyword evidence="2" id="KW-1185">Reference proteome</keyword>